<gene>
    <name evidence="1" type="ORF">NCI00_23025</name>
</gene>
<keyword evidence="2" id="KW-1185">Reference proteome</keyword>
<evidence type="ECO:0000313" key="1">
    <source>
        <dbReference type="EMBL" id="MCP1385330.1"/>
    </source>
</evidence>
<accession>A0ABT1FU97</accession>
<protein>
    <recommendedName>
        <fullName evidence="3">Gliding motility protein GldN</fullName>
    </recommendedName>
</protein>
<comment type="caution">
    <text evidence="1">The sequence shown here is derived from an EMBL/GenBank/DDBJ whole genome shotgun (WGS) entry which is preliminary data.</text>
</comment>
<dbReference type="EMBL" id="JAMZEL010000012">
    <property type="protein sequence ID" value="MCP1385330.1"/>
    <property type="molecule type" value="Genomic_DNA"/>
</dbReference>
<name>A0ABT1FU97_9BACT</name>
<evidence type="ECO:0008006" key="3">
    <source>
        <dbReference type="Google" id="ProtNLM"/>
    </source>
</evidence>
<sequence length="373" mass="44037">MQSFIRKYISQNQKRSFSVTHSFYRSLIAVALFLFSFQGFTQKEPKDSTKVKLGPLFKKEDMLELNLTTNFSSLMKDRKNAKQPYRWAKLEYNRKKKGEVALNIRVKVRGNFRRSPSNCTFPPLLLNIPSKKDKNTIFERQNLLKLVTHCQNEEYIFQEYLVYKMYNLLTDDSFDARLARVTYKDSAGKRETETRFAFLLEDETFLAKRNKAKNMYRKQIPMYLIDSVSMATVAVFEYMIGNSDWSVPYLHNIKLLDKTTYITAVPYDFDHSGIIEAKYARPPQALNLYSVRQRIYRGITYSTAVYQQVFDNFRRVKPQIYALYENNPQLDKGYIKRTINYLDEFYKTIDNPKSIKEVFTVEYGTKPTIKNGN</sequence>
<organism evidence="1 2">
    <name type="scientific">Runella salmonicolor</name>
    <dbReference type="NCBI Taxonomy" id="2950278"/>
    <lineage>
        <taxon>Bacteria</taxon>
        <taxon>Pseudomonadati</taxon>
        <taxon>Bacteroidota</taxon>
        <taxon>Cytophagia</taxon>
        <taxon>Cytophagales</taxon>
        <taxon>Spirosomataceae</taxon>
        <taxon>Runella</taxon>
    </lineage>
</organism>
<dbReference type="RefSeq" id="WP_253531708.1">
    <property type="nucleotide sequence ID" value="NZ_JAMZEL010000012.1"/>
</dbReference>
<proteinExistence type="predicted"/>
<evidence type="ECO:0000313" key="2">
    <source>
        <dbReference type="Proteomes" id="UP001204772"/>
    </source>
</evidence>
<reference evidence="1 2" key="1">
    <citation type="submission" date="2022-06" db="EMBL/GenBank/DDBJ databases">
        <title>Runella sp. S5 genome sequencing.</title>
        <authorList>
            <person name="Park S."/>
        </authorList>
    </citation>
    <scope>NUCLEOTIDE SEQUENCE [LARGE SCALE GENOMIC DNA]</scope>
    <source>
        <strain evidence="1 2">S5</strain>
    </source>
</reference>
<dbReference type="Proteomes" id="UP001204772">
    <property type="component" value="Unassembled WGS sequence"/>
</dbReference>